<organism evidence="4 5">
    <name type="scientific">Anaerobutyricum hallii</name>
    <dbReference type="NCBI Taxonomy" id="39488"/>
    <lineage>
        <taxon>Bacteria</taxon>
        <taxon>Bacillati</taxon>
        <taxon>Bacillota</taxon>
        <taxon>Clostridia</taxon>
        <taxon>Lachnospirales</taxon>
        <taxon>Lachnospiraceae</taxon>
        <taxon>Anaerobutyricum</taxon>
    </lineage>
</organism>
<evidence type="ECO:0000313" key="4">
    <source>
        <dbReference type="EMBL" id="SOB71940.1"/>
    </source>
</evidence>
<feature type="signal peptide" evidence="2">
    <location>
        <begin position="1"/>
        <end position="33"/>
    </location>
</feature>
<dbReference type="RefSeq" id="WP_096239770.1">
    <property type="nucleotide sequence ID" value="NZ_LT907978.1"/>
</dbReference>
<protein>
    <submittedName>
        <fullName evidence="4">Consensus disorder prediction</fullName>
    </submittedName>
</protein>
<dbReference type="EMBL" id="LT907978">
    <property type="protein sequence ID" value="SOB71940.1"/>
    <property type="molecule type" value="Genomic_DNA"/>
</dbReference>
<feature type="chain" id="PRO_5039452545" evidence="2">
    <location>
        <begin position="34"/>
        <end position="537"/>
    </location>
</feature>
<feature type="compositionally biased region" description="Polar residues" evidence="1">
    <location>
        <begin position="395"/>
        <end position="409"/>
    </location>
</feature>
<evidence type="ECO:0000256" key="1">
    <source>
        <dbReference type="SAM" id="MobiDB-lite"/>
    </source>
</evidence>
<dbReference type="KEGG" id="ehl:EHLA_1221"/>
<evidence type="ECO:0000259" key="3">
    <source>
        <dbReference type="Pfam" id="PF19789"/>
    </source>
</evidence>
<evidence type="ECO:0000313" key="5">
    <source>
        <dbReference type="Proteomes" id="UP000217549"/>
    </source>
</evidence>
<sequence length="537" mass="60265">MKKQRKHINLSRITAFILSVAMLAGFCPQGVSFADIPVTLPKVNAAENIRNPRIVKDSSMDAGQKVTWDCVYFGNYPQSEVTSKDGSIYNALKNATGWDSNNDITIGDTKYRRLKGEDATYYNSDETGQYNWNGNYKTYHYFKYEPIKWRVLNRNGNDALLLADIALDDQEYNTKFEDVTWESSSMRSWLNGYGASVNQPKTDYSRKNFINSAFTSTQRNAIKTTNVVNNNNIGYGIAGGNNTSDKVFLLSESEVYNTDTAASYGFVKDYSTYDEARRSRCSTYAYAMGIWRYVYEYEDEDDNPKYNGNIWWWLRSPGYNSYDAAVVVYDGWVSRDGYYVDRKNDGVRPALHLNLSSSNLYSYAGTVCSDAMKNGESGSNNPVNPGEPDKPDTPEQPTQPDKPGTTVTGDKTEESNKEIKVQGGVDFTVPDDIPIIGGGDVSFDYGNFPASFWREDNQWRIGIGVSDLDKMIEQKGWTDFKQFVNTQKRSYQKGIHSLLASKFGVASMAMEKSANLSAYGYAEGTITSSGETVRKLG</sequence>
<reference evidence="5" key="1">
    <citation type="submission" date="2017-09" db="EMBL/GenBank/DDBJ databases">
        <authorList>
            <person name="Shetty A S."/>
        </authorList>
    </citation>
    <scope>NUCLEOTIDE SEQUENCE [LARGE SCALE GENOMIC DNA]</scope>
</reference>
<name>A0A285PVV5_9FIRM</name>
<feature type="region of interest" description="Disordered" evidence="1">
    <location>
        <begin position="372"/>
        <end position="417"/>
    </location>
</feature>
<keyword evidence="5" id="KW-1185">Reference proteome</keyword>
<feature type="domain" description="DUF6273" evidence="3">
    <location>
        <begin position="157"/>
        <end position="354"/>
    </location>
</feature>
<dbReference type="Proteomes" id="UP000217549">
    <property type="component" value="Chromosome I"/>
</dbReference>
<dbReference type="AlphaFoldDB" id="A0A285PVV5"/>
<dbReference type="Pfam" id="PF19789">
    <property type="entry name" value="DUF6273"/>
    <property type="match status" value="1"/>
</dbReference>
<gene>
    <name evidence="4" type="ORF">EHLA_1221</name>
</gene>
<accession>A0A285PVV5</accession>
<dbReference type="InterPro" id="IPR046240">
    <property type="entry name" value="DUF6273"/>
</dbReference>
<keyword evidence="2" id="KW-0732">Signal</keyword>
<proteinExistence type="predicted"/>
<evidence type="ECO:0000256" key="2">
    <source>
        <dbReference type="SAM" id="SignalP"/>
    </source>
</evidence>